<keyword evidence="1" id="KW-0732">Signal</keyword>
<dbReference type="eggNOG" id="COG2931">
    <property type="taxonomic scope" value="Bacteria"/>
</dbReference>
<dbReference type="InterPro" id="IPR044048">
    <property type="entry name" value="Big_12"/>
</dbReference>
<dbReference type="InterPro" id="IPR025592">
    <property type="entry name" value="DUF4347"/>
</dbReference>
<dbReference type="GO" id="GO:0007156">
    <property type="term" value="P:homophilic cell adhesion via plasma membrane adhesion molecules"/>
    <property type="evidence" value="ECO:0007669"/>
    <property type="project" value="InterPro"/>
</dbReference>
<dbReference type="eggNOG" id="COG3637">
    <property type="taxonomic scope" value="Bacteria"/>
</dbReference>
<name>B7X2U1_COMTK</name>
<dbReference type="PANTHER" id="PTHR34677:SF3">
    <property type="entry name" value="BACTERIAL IG-LIKE DOMAIN-CONTAINING PROTEIN"/>
    <property type="match status" value="1"/>
</dbReference>
<organism evidence="3 4">
    <name type="scientific">Comamonas testosteroni (strain DSM 14576 / KF-1)</name>
    <name type="common">Pseudomonas testosteroni</name>
    <dbReference type="NCBI Taxonomy" id="399795"/>
    <lineage>
        <taxon>Bacteria</taxon>
        <taxon>Pseudomonadati</taxon>
        <taxon>Pseudomonadota</taxon>
        <taxon>Betaproteobacteria</taxon>
        <taxon>Burkholderiales</taxon>
        <taxon>Comamonadaceae</taxon>
        <taxon>Comamonas</taxon>
    </lineage>
</organism>
<evidence type="ECO:0000256" key="1">
    <source>
        <dbReference type="ARBA" id="ARBA00022729"/>
    </source>
</evidence>
<dbReference type="InterPro" id="IPR015919">
    <property type="entry name" value="Cadherin-like_sf"/>
</dbReference>
<dbReference type="InterPro" id="IPR014755">
    <property type="entry name" value="Cu-Rt/internalin_Ig-like"/>
</dbReference>
<proteinExistence type="predicted"/>
<dbReference type="InterPro" id="IPR002126">
    <property type="entry name" value="Cadherin-like_dom"/>
</dbReference>
<dbReference type="GO" id="GO:0005509">
    <property type="term" value="F:calcium ion binding"/>
    <property type="evidence" value="ECO:0007669"/>
    <property type="project" value="InterPro"/>
</dbReference>
<dbReference type="Gene3D" id="2.60.40.1220">
    <property type="match status" value="4"/>
</dbReference>
<sequence>MTRKSRPFWNRLTQAMTAQAVKTDAPQRLQPASAVRPLALEQRFMFDGAAAVDVAHAATDAAAAGGAEHAVDTASALRHALTAEAQRAAEGSPGAPQRQEVVFVDNRVQDYQQLISGLKPGTEVVVLDSSKDGLQQIADYLDGRSGIDVVHVLSHGDTGKVQLGNLWLDSQNLASHSQALASLGKALNADGDILLYGCEIGADGAGRDFIESLAKSTGADVAASTNLTGAHRRGGDWVLETSTGSIEAALPFALADVRDYDGVLGAPVSGTTDFGSGGNDTTLASGPGNLGVTAQNARGSGWDVTVTTTTATNISIAAGDLYFNTGDGIYYADSNFDGEPLQSFKVASNSGSIFDLKSVDVTIASQSSSDKGQTTLLVTGYRNGVAVSGASQSFNIAIFGGQSNLETLDLSVNSNFVGVDSFVITRSSGLGVIYLGIDNINAASVRAPTLAPSMSATGVNPIFTENGTAVTLFSGVNADTHDSGQSFTGAQFTVSNVAGTSEYLTIHGVNVALSNGNSVSLGSGYGTASISVSGGLATINLSGATLSNADMSSLLSGMTYGNSSDNPGSAARTVTLTQLTDSGTSNNTVAPNISSVVAVVPVNDAPTEITLSSTAFGQSAGNNATVATLSATDVDSSAFTYSLVSGTGSTDNVSFALVGSTLRANNPSGMPAGLYSIRLRVTDDGGASYEKIVTLTVADDIAPTFDQAPAISNATSGGFTISGSVTEASTFYYVVVPDGASAPTATQVINGQNASGSFANASGYQILNSSPYDFSLALSGLAASTMYDVYVVAKDSAGNSTSSVFKLDVTTAVANNAPTTTVDSVQFSSDSGASAFDLVTNISAQTISGMLSAALATGETVQVSLDNGASWTNATIAVGQTNWSLSGQTLTGSNTLQARVTNSGGSSSSYTHTYTVDTTAPATPAAPALAAASDTGSSSSDNITNVTTPVLTGTAEVGSTVTLYDTDGVTVLGISTANGSGNWSITSISLSDGLHSLSAIATDTAGNRSTASNKLNVTIDTSAPTGMVLSTNFVARSMASAGATVATLSASDSSSLTYQLAVGNGVNDADNAAFTLVGNTLKVSVAALSAGTYHIYLKAADTAGNATYLATTVTVQDSPTVSSIVRAAGASASVSGTATQIEYTVTFSEAVTGVDSSDFALTDTGTAFGSIASVSGSGTTYTVTVSGISGDGSLRLDLKSSGTGIQGTSGNITIAGGYTSGESFTLDHTAPATPAAPTLAAVSDNGVSSSDGITNVTTPTFTGTAESGSTVTVYEGSTFLGSAVATGGVWSVTSTTLSEGSHTITATATDAAGNVSAVSSGVAITIDTMAPTVAITSSATALKAGESATFTFTFSEVPSEFTLGDLIAMNGTLSNFTATSNPLVYTAVFTPIAGLTGSSGAVSLVAGTYTDTAGNAGVGGISSPIAIDTAAPSVLISSSASSLKAGETAVITFTFSDAPQGFDLNDVTVAGGTLSSFAVTANPLVYTAIFTPTADVDVGQAAVSISAGSYTDAAGNMGPGASSATIHYDTGVPTTTVESVQFSDDTGASASDLITNISAQTISGTLSTNLASGESVQVSLDSGATWATATVVGSDWTLSGQTLSGSGVLQVRVADSTGNAGPVYSAAYILDQSAPTVAISSDVATVNGMTPALITFTFSEAPVGFSAAAISVAGGTLGALTATSDPKVFIATFTPNSGIASGSAFILVRGSEYTDTAGNAGAAGMLSSLQIDTVAPAATPGGIQFSNDSGVRGDFITNVGTQTISGNLSAPLAQGDRVLISLDGGASWITASASGTNWSASATLHPGSNTLQVKVSDSAGNEGAILSQAYVYDTTAPSVVHVDLPVDGAYGVGQRLDFTVHFSEAVIVDASGGTPRIEVTLDTGGIAHAEYLSGSGTSALVFRLVVASGQQDNNGITVGDSIQLNGGSLRDLAGNDGAIALTPGSSSGVLVDGVVPTVADVIVPANGGYKAGDVLSFTVNASEAVFTSGLPRLAVDIGGTTRYANFVASSSGGSTLVFQYTVQAGDNDANGISVSASLDLNGGSVHDAAGNNLVLTLNGLGATSGVIVDTLRPTATIVVADTSLAVGETSLVTITFSEAVNDFTNADLSVSGGTLSTVSSSDGGVTWTATFTPTANITATSNLITLNNAGVTDKAGNAGVGSTDSNNYAIDTLRPTATIAVADTALAVGETSTVTITFSEAVDGFDNSDLSVSGGTLSAVSSSDGGVTWTATFTPTANITATSNLITLNNAGVTDKTGNAGVGSTDSNNYAIDTLRPTATIVVADTSLAVGETSLVTITFSEAVNDFTNADLSVSGGTLSAVSSSDGGTTWTATFTPTANLESTVNRITLNNAGVADKAGNAGVGATDSNNYAIDTLRPTATIVVADTSLAVGETSLVTIIFSEAVNDFTNADLSVSGGTLSTVSSSDGGITWTATFTPTANLESTVNLITLNNAGVTDKAGNAGVGATDSNNYAIDTLRPTATIVVADTSLAVGETSLVTIIFSEAVNDFTNADLSVSGGTLSTVSSSDGGITWTATFTPTANLESTVNLITLNNAGVTDKAGNAGVGTTDSNNYAVDTLRPMATIAVADAALQVGETTTVTITFSEAVNDFTNADLSVSGGTLSTVSSSDGGITWTATFTPTANLESTVNLITLNNAGVTDKAGNAGVGATDSNNYAIDTLRPTATIVVADTSLAVGETSLVTIIFSEAVNDFTNADLSVSGGTLSTVSSSDGGITWTATFTPTANLESTVNLITLNNAGVTDKAGNAGVGTTDSNNYAVDTLRPMATIAVADAALQVGETTTVTITFSEAVNDFTNADLSVSGGTLSTVSSSDGGITWTATFTPTANLESTVNLITLNNAGVTDKAGNAGVGSTGSNAYAIDTLRPTATITVADPALAVGETSTVTITFSEAVDGFDNSDLSVSGGTLSAVTSIDGGITWTATFTPTANLESTVNLITLNNTGVTDKAGNAGVGTTDSNNYAVDTLRPTATIVVADAALAVGESSTVTITFSEAVTGLDIGDFTVANGVLSNLSSSDGGITWTAILTPTASVTDTTNVIALDDTGYVDAAGNTGSGTTDSNNYAIDTQRPTATIVVNDTALAVGESSTVAITFSEAVMGLDIGDFTVANGVLSNLSSSDGGITWTAILTPTAGITDTTNVITLDNTGYADAAGNTGSGTTDSNSYAIDTQRPTATIVVTDNALRVGETSLVTITFSETVTGLDLFDFSVEHGALSNLTSSDGGLTWTATLTPTAGITDTSNLIKLNNTGYEDAAGNTGTGTTDSSNYAIDTQRPTATIVVNDTALAVGESSTVIITFSEAVTGLDVGDFSVEHGALSNLTSSDGGITWTVTLTPTAGITDTSNVITLNNTGYVDAAGNSGIGTAISNSYAIDTLDPVAPEITLDQATLVNGRQVSPTGLVFISGLEAEGRWQYSLDNGVSWIEGRGNSLQLPGLGAFSLWVQQRDVAGNVSSVTSLSGVVEPLLPPAVQAPFAFAVSNSSDGLALAPFQPSEVPEPNADFLHPASMMLGSVSRDTGMPRQDSWSEYGLQQSIAGVNDWMWASLFAPAEPNRSGFDPAPEQFSVTTGASTLDLKPVLLASDSPWDIESLRFSFSARQELPAWVRLDRHTGQLTINAPKDLSTTLVLQIKVSDGKGHESVRTVKVVIGEARAASSAPAGRAGLSEKMANAANQQAGKRMSMYVHG</sequence>
<dbReference type="PANTHER" id="PTHR34677">
    <property type="match status" value="1"/>
</dbReference>
<dbReference type="SUPFAM" id="SSF49313">
    <property type="entry name" value="Cadherin-like"/>
    <property type="match status" value="1"/>
</dbReference>
<dbReference type="Proteomes" id="UP000003039">
    <property type="component" value="Unassembled WGS sequence"/>
</dbReference>
<dbReference type="RefSeq" id="WP_003056906.1">
    <property type="nucleotide sequence ID" value="NZ_AAUJ02000001.1"/>
</dbReference>
<accession>B7X2U1</accession>
<evidence type="ECO:0000313" key="3">
    <source>
        <dbReference type="EMBL" id="EED68494.1"/>
    </source>
</evidence>
<dbReference type="Pfam" id="PF14252">
    <property type="entry name" value="DUF4347"/>
    <property type="match status" value="1"/>
</dbReference>
<dbReference type="InterPro" id="IPR044016">
    <property type="entry name" value="Big_13"/>
</dbReference>
<dbReference type="eggNOG" id="COG3210">
    <property type="taxonomic scope" value="Bacteria"/>
</dbReference>
<gene>
    <name evidence="3" type="ORF">CtesDRAFT_PD3441</name>
</gene>
<evidence type="ECO:0000313" key="4">
    <source>
        <dbReference type="Proteomes" id="UP000003039"/>
    </source>
</evidence>
<dbReference type="SMART" id="SM00564">
    <property type="entry name" value="PQQ"/>
    <property type="match status" value="9"/>
</dbReference>
<dbReference type="eggNOG" id="COG2373">
    <property type="taxonomic scope" value="Bacteria"/>
</dbReference>
<protein>
    <submittedName>
        <fullName evidence="3">Pyrrolo-quinoline quinone</fullName>
    </submittedName>
</protein>
<dbReference type="Gene3D" id="2.60.40.10">
    <property type="entry name" value="Immunoglobulins"/>
    <property type="match status" value="5"/>
</dbReference>
<dbReference type="NCBIfam" id="NF033510">
    <property type="entry name" value="Ca_tandemer"/>
    <property type="match status" value="3"/>
</dbReference>
<evidence type="ECO:0000259" key="2">
    <source>
        <dbReference type="PROSITE" id="PS50268"/>
    </source>
</evidence>
<dbReference type="EMBL" id="AAUJ02000001">
    <property type="protein sequence ID" value="EED68494.1"/>
    <property type="molecule type" value="Genomic_DNA"/>
</dbReference>
<reference evidence="3 4" key="1">
    <citation type="journal article" date="2004" name="Appl. Environ. Microbiol.">
        <title>Mineralization of individual congeners of linear alkylbenzenesulfonate by defined pairs of heterotrophic bacteria.</title>
        <authorList>
            <person name="Schleheck D."/>
            <person name="Knepper T.P."/>
            <person name="Fischer K."/>
            <person name="Cook A.M."/>
        </authorList>
    </citation>
    <scope>NUCLEOTIDE SEQUENCE [LARGE SCALE GENOMIC DNA]</scope>
    <source>
        <strain evidence="4">DSM 14576 / KF-1</strain>
    </source>
</reference>
<comment type="caution">
    <text evidence="3">The sequence shown here is derived from an EMBL/GenBank/DDBJ whole genome shotgun (WGS) entry which is preliminary data.</text>
</comment>
<dbReference type="InterPro" id="IPR018391">
    <property type="entry name" value="PQQ_b-propeller_rpt"/>
</dbReference>
<dbReference type="Pfam" id="PF19077">
    <property type="entry name" value="Big_13"/>
    <property type="match status" value="2"/>
</dbReference>
<dbReference type="GO" id="GO:0016020">
    <property type="term" value="C:membrane"/>
    <property type="evidence" value="ECO:0007669"/>
    <property type="project" value="InterPro"/>
</dbReference>
<dbReference type="eggNOG" id="COG4733">
    <property type="taxonomic scope" value="Bacteria"/>
</dbReference>
<dbReference type="InterPro" id="IPR013783">
    <property type="entry name" value="Ig-like_fold"/>
</dbReference>
<feature type="domain" description="Cadherin" evidence="2">
    <location>
        <begin position="618"/>
        <end position="705"/>
    </location>
</feature>
<dbReference type="PROSITE" id="PS50268">
    <property type="entry name" value="CADHERIN_2"/>
    <property type="match status" value="1"/>
</dbReference>
<dbReference type="Pfam" id="PF19078">
    <property type="entry name" value="Big_12"/>
    <property type="match status" value="16"/>
</dbReference>